<dbReference type="Gene3D" id="3.30.60.10">
    <property type="entry name" value="Endochitinase-like"/>
    <property type="match status" value="1"/>
</dbReference>
<dbReference type="InterPro" id="IPR011583">
    <property type="entry name" value="Chitinase_II/V-like_cat"/>
</dbReference>
<evidence type="ECO:0000256" key="3">
    <source>
        <dbReference type="ARBA" id="ARBA00022669"/>
    </source>
</evidence>
<dbReference type="InterPro" id="IPR036861">
    <property type="entry name" value="Endochitinase-like_sf"/>
</dbReference>
<dbReference type="InterPro" id="IPR017853">
    <property type="entry name" value="GH"/>
</dbReference>
<dbReference type="GO" id="GO:0008061">
    <property type="term" value="F:chitin binding"/>
    <property type="evidence" value="ECO:0007669"/>
    <property type="project" value="UniProtKB-KW"/>
</dbReference>
<dbReference type="CDD" id="cd02878">
    <property type="entry name" value="GH18_zymocin_alpha"/>
    <property type="match status" value="1"/>
</dbReference>
<keyword evidence="5" id="KW-0378">Hydrolase</keyword>
<protein>
    <recommendedName>
        <fullName evidence="2">chitinase</fullName>
        <ecNumber evidence="2">3.2.1.14</ecNumber>
    </recommendedName>
</protein>
<dbReference type="CDD" id="cd00035">
    <property type="entry name" value="ChtBD1"/>
    <property type="match status" value="1"/>
</dbReference>
<dbReference type="SUPFAM" id="SSF57016">
    <property type="entry name" value="Plant lectins/antimicrobial peptides"/>
    <property type="match status" value="1"/>
</dbReference>
<evidence type="ECO:0000313" key="10">
    <source>
        <dbReference type="Proteomes" id="UP001275084"/>
    </source>
</evidence>
<dbReference type="InterPro" id="IPR001223">
    <property type="entry name" value="Glyco_hydro18_cat"/>
</dbReference>
<comment type="similarity">
    <text evidence="1">Belongs to the glycosyl hydrolase 18 family. Chitinase class V subfamily.</text>
</comment>
<dbReference type="Pfam" id="PF00704">
    <property type="entry name" value="Glyco_hydro_18"/>
    <property type="match status" value="1"/>
</dbReference>
<dbReference type="SMART" id="SM00636">
    <property type="entry name" value="Glyco_18"/>
    <property type="match status" value="1"/>
</dbReference>
<dbReference type="Proteomes" id="UP001275084">
    <property type="component" value="Unassembled WGS sequence"/>
</dbReference>
<dbReference type="Gene3D" id="3.10.350.10">
    <property type="entry name" value="LysM domain"/>
    <property type="match status" value="2"/>
</dbReference>
<dbReference type="GO" id="GO:0005975">
    <property type="term" value="P:carbohydrate metabolic process"/>
    <property type="evidence" value="ECO:0007669"/>
    <property type="project" value="InterPro"/>
</dbReference>
<proteinExistence type="inferred from homology"/>
<sequence>MTVCPVACGDRQPSSWTVYTSLSRLRACSKPVLFDFSIYNPVEDPDTPVKLRVCTTDGANTIRNAYTNRKSSGSPQRQAACTSRPTAVESMAALAVVHEGPDLRKGAALISALQSLEKYFTRSSPSCENDVMFAYDKGVVAGAYVGAAFGGATVSSVVARLVEEVRRTRPGTRMAAQLCGPERSGRHTLGIFLDSMGNLTAAQAAVRGWNEAACQDDGGPSKSIPIFARSAARNVYRSVRGSLAPRQTTEPPEQGTCKTIRVGRNELCDALAKRCGISTADFAKYNPGKDFCWNLLPGQPVCCGPGRLPDIRPKPSENGTCATHLVTGVDDCSFLAASNGLTRKEIEEFNNGTTWGWYGCNRLLADSYICLSEGDPPMPFPIPDALCGPTKPGTSPPSEGQELKDLNPCPLNACCNVWGHCGISGDFCNDKKLPAGNPGTSAHPNGCVASCGTYIVKDDTKPSSFGRIAYYESWNFNRSCLWQHAEKANTDGTYTIIHWAFADINSGDWTVNIVDDYDQWDRFESITDMHKVISFGGWTFSNNDETYDVLRQAMSPQNRNQFATNVAQFVFDNDLSGVDFDWEYPGATDIPGTPGGFPDDGANYLEFLTVMKQKLSTDGVTSKYTMSIAAPASFWYLKNFPIKKMSEQLSYIVYMTYDLHGQWDVGNDWAMEGCPAGNCLRSHVNVTETEIALSMITKAGVPASMIYVGESSYGRSFKMSQAGCDGPMCTFLGDKFNSQAKKGECTDTAGYISNAEISRIIAERNESAIGWWHDSDSESDILVYEDTEWVAYMSHDTKESRREQWRKYNFAGTIDWAVDLQAFTDDEFTNPDDWQELEDQPPPPPLKPCPNSYSIIEAVEAELGLSNLPSEPISQHCLVRYALGALQETLDLGLVWYDGLIDDGYDKKHKTFADAVAGTSGKTTREWMYEHGDDYFTCDVVERSICCKACEPGDPGGGEDGECRYCHDDWCDWSDHCSGGSGCDVNEKYFNVSGPCPPDYSERAGEEPETGYYQTIYWQMDSDKEEQFYLDLFNDIGIPKDYIEFQDEGDNVWCSPADDLEYCQLRGWDFDFPTPVGYDADDVLNPKDVVEDVRALLRDNGVAEQFGDVIKQIEYGIWAGEEGDLIDALALPSLLVYEAATQMEAIADTVDEWDEDKRKNTIMAFVTAILFLAPFVGEFIGAISSLAGLAFILGAVGTVGGIGAGTFELLDSENSVLTVLTIILAPLGVLDVVGVTMAADAALALSPDDLGKLGPVLSARVKSAHNTNKLCALPLALESEDSSSLGSSRLP</sequence>
<feature type="transmembrane region" description="Helical" evidence="6">
    <location>
        <begin position="1219"/>
        <end position="1245"/>
    </location>
</feature>
<dbReference type="Gene3D" id="3.20.20.80">
    <property type="entry name" value="Glycosidases"/>
    <property type="match status" value="1"/>
</dbReference>
<dbReference type="EMBL" id="JAUIQD010000003">
    <property type="protein sequence ID" value="KAK3358161.1"/>
    <property type="molecule type" value="Genomic_DNA"/>
</dbReference>
<evidence type="ECO:0000256" key="4">
    <source>
        <dbReference type="ARBA" id="ARBA00023026"/>
    </source>
</evidence>
<name>A0AAJ0HNJ5_9PEZI</name>
<feature type="domain" description="LysM" evidence="7">
    <location>
        <begin position="258"/>
        <end position="303"/>
    </location>
</feature>
<keyword evidence="5" id="KW-0326">Glycosidase</keyword>
<dbReference type="EC" id="3.2.1.14" evidence="2"/>
<reference evidence="9" key="1">
    <citation type="journal article" date="2023" name="Mol. Phylogenet. Evol.">
        <title>Genome-scale phylogeny and comparative genomics of the fungal order Sordariales.</title>
        <authorList>
            <person name="Hensen N."/>
            <person name="Bonometti L."/>
            <person name="Westerberg I."/>
            <person name="Brannstrom I.O."/>
            <person name="Guillou S."/>
            <person name="Cros-Aarteil S."/>
            <person name="Calhoun S."/>
            <person name="Haridas S."/>
            <person name="Kuo A."/>
            <person name="Mondo S."/>
            <person name="Pangilinan J."/>
            <person name="Riley R."/>
            <person name="LaButti K."/>
            <person name="Andreopoulos B."/>
            <person name="Lipzen A."/>
            <person name="Chen C."/>
            <person name="Yan M."/>
            <person name="Daum C."/>
            <person name="Ng V."/>
            <person name="Clum A."/>
            <person name="Steindorff A."/>
            <person name="Ohm R.A."/>
            <person name="Martin F."/>
            <person name="Silar P."/>
            <person name="Natvig D.O."/>
            <person name="Lalanne C."/>
            <person name="Gautier V."/>
            <person name="Ament-Velasquez S.L."/>
            <person name="Kruys A."/>
            <person name="Hutchinson M.I."/>
            <person name="Powell A.J."/>
            <person name="Barry K."/>
            <person name="Miller A.N."/>
            <person name="Grigoriev I.V."/>
            <person name="Debuchy R."/>
            <person name="Gladieux P."/>
            <person name="Hiltunen Thoren M."/>
            <person name="Johannesson H."/>
        </authorList>
    </citation>
    <scope>NUCLEOTIDE SEQUENCE</scope>
    <source>
        <strain evidence="9">CBS 955.72</strain>
    </source>
</reference>
<keyword evidence="3" id="KW-0147">Chitin-binding</keyword>
<dbReference type="SUPFAM" id="SSF54556">
    <property type="entry name" value="Chitinase insertion domain"/>
    <property type="match status" value="1"/>
</dbReference>
<feature type="transmembrane region" description="Helical" evidence="6">
    <location>
        <begin position="1187"/>
        <end position="1207"/>
    </location>
</feature>
<dbReference type="InterPro" id="IPR018392">
    <property type="entry name" value="LysM"/>
</dbReference>
<dbReference type="SUPFAM" id="SSF51445">
    <property type="entry name" value="(Trans)glycosidases"/>
    <property type="match status" value="1"/>
</dbReference>
<feature type="domain" description="GH18" evidence="8">
    <location>
        <begin position="465"/>
        <end position="866"/>
    </location>
</feature>
<keyword evidence="6" id="KW-0812">Transmembrane</keyword>
<dbReference type="InterPro" id="IPR029070">
    <property type="entry name" value="Chitinase_insertion_sf"/>
</dbReference>
<dbReference type="PANTHER" id="PTHR47700:SF2">
    <property type="entry name" value="CHITINASE"/>
    <property type="match status" value="1"/>
</dbReference>
<keyword evidence="6" id="KW-1133">Transmembrane helix</keyword>
<feature type="transmembrane region" description="Helical" evidence="6">
    <location>
        <begin position="1162"/>
        <end position="1180"/>
    </location>
</feature>
<comment type="caution">
    <text evidence="9">The sequence shown here is derived from an EMBL/GenBank/DDBJ whole genome shotgun (WGS) entry which is preliminary data.</text>
</comment>
<dbReference type="Gene3D" id="3.10.50.10">
    <property type="match status" value="1"/>
</dbReference>
<reference evidence="9" key="2">
    <citation type="submission" date="2023-06" db="EMBL/GenBank/DDBJ databases">
        <authorList>
            <consortium name="Lawrence Berkeley National Laboratory"/>
            <person name="Haridas S."/>
            <person name="Hensen N."/>
            <person name="Bonometti L."/>
            <person name="Westerberg I."/>
            <person name="Brannstrom I.O."/>
            <person name="Guillou S."/>
            <person name="Cros-Aarteil S."/>
            <person name="Calhoun S."/>
            <person name="Kuo A."/>
            <person name="Mondo S."/>
            <person name="Pangilinan J."/>
            <person name="Riley R."/>
            <person name="Labutti K."/>
            <person name="Andreopoulos B."/>
            <person name="Lipzen A."/>
            <person name="Chen C."/>
            <person name="Yanf M."/>
            <person name="Daum C."/>
            <person name="Ng V."/>
            <person name="Clum A."/>
            <person name="Steindorff A."/>
            <person name="Ohm R."/>
            <person name="Martin F."/>
            <person name="Silar P."/>
            <person name="Natvig D."/>
            <person name="Lalanne C."/>
            <person name="Gautier V."/>
            <person name="Ament-Velasquez S.L."/>
            <person name="Kruys A."/>
            <person name="Hutchinson M.I."/>
            <person name="Powell A.J."/>
            <person name="Barry K."/>
            <person name="Miller A.N."/>
            <person name="Grigoriev I.V."/>
            <person name="Debuchy R."/>
            <person name="Gladieux P."/>
            <person name="Thoren M.H."/>
            <person name="Johannesson H."/>
        </authorList>
    </citation>
    <scope>NUCLEOTIDE SEQUENCE</scope>
    <source>
        <strain evidence="9">CBS 955.72</strain>
    </source>
</reference>
<organism evidence="9 10">
    <name type="scientific">Lasiosphaeria hispida</name>
    <dbReference type="NCBI Taxonomy" id="260671"/>
    <lineage>
        <taxon>Eukaryota</taxon>
        <taxon>Fungi</taxon>
        <taxon>Dikarya</taxon>
        <taxon>Ascomycota</taxon>
        <taxon>Pezizomycotina</taxon>
        <taxon>Sordariomycetes</taxon>
        <taxon>Sordariomycetidae</taxon>
        <taxon>Sordariales</taxon>
        <taxon>Lasiosphaeriaceae</taxon>
        <taxon>Lasiosphaeria</taxon>
    </lineage>
</organism>
<evidence type="ECO:0000313" key="9">
    <source>
        <dbReference type="EMBL" id="KAK3358161.1"/>
    </source>
</evidence>
<dbReference type="PANTHER" id="PTHR47700">
    <property type="entry name" value="V CHITINASE, PUTATIVE (AFU_ORTHOLOGUE AFUA_6G13720)-RELATED"/>
    <property type="match status" value="1"/>
</dbReference>
<dbReference type="InterPro" id="IPR053214">
    <property type="entry name" value="LysM12-like"/>
</dbReference>
<evidence type="ECO:0000259" key="8">
    <source>
        <dbReference type="PROSITE" id="PS51910"/>
    </source>
</evidence>
<evidence type="ECO:0000256" key="2">
    <source>
        <dbReference type="ARBA" id="ARBA00012729"/>
    </source>
</evidence>
<dbReference type="PROSITE" id="PS51910">
    <property type="entry name" value="GH18_2"/>
    <property type="match status" value="1"/>
</dbReference>
<evidence type="ECO:0000256" key="1">
    <source>
        <dbReference type="ARBA" id="ARBA00008682"/>
    </source>
</evidence>
<dbReference type="GO" id="GO:0008843">
    <property type="term" value="F:endochitinase activity"/>
    <property type="evidence" value="ECO:0007669"/>
    <property type="project" value="UniProtKB-EC"/>
</dbReference>
<evidence type="ECO:0000256" key="5">
    <source>
        <dbReference type="ARBA" id="ARBA00023295"/>
    </source>
</evidence>
<accession>A0AAJ0HNJ5</accession>
<dbReference type="InterPro" id="IPR036779">
    <property type="entry name" value="LysM_dom_sf"/>
</dbReference>
<keyword evidence="6" id="KW-0472">Membrane</keyword>
<keyword evidence="4" id="KW-0843">Virulence</keyword>
<gene>
    <name evidence="9" type="ORF">B0T25DRAFT_477322</name>
</gene>
<evidence type="ECO:0000259" key="7">
    <source>
        <dbReference type="PROSITE" id="PS51782"/>
    </source>
</evidence>
<dbReference type="PROSITE" id="PS51782">
    <property type="entry name" value="LYSM"/>
    <property type="match status" value="1"/>
</dbReference>
<keyword evidence="10" id="KW-1185">Reference proteome</keyword>
<evidence type="ECO:0000256" key="6">
    <source>
        <dbReference type="SAM" id="Phobius"/>
    </source>
</evidence>